<evidence type="ECO:0000313" key="5">
    <source>
        <dbReference type="Proteomes" id="UP000663499"/>
    </source>
</evidence>
<proteinExistence type="predicted"/>
<feature type="binding site" evidence="1">
    <location>
        <position position="76"/>
    </location>
    <ligand>
        <name>Ni(2+)</name>
        <dbReference type="ChEBI" id="CHEBI:49786"/>
    </ligand>
</feature>
<dbReference type="EMBL" id="CP071444">
    <property type="protein sequence ID" value="QSX09608.1"/>
    <property type="molecule type" value="Genomic_DNA"/>
</dbReference>
<dbReference type="SUPFAM" id="SSF75500">
    <property type="entry name" value="Putative transcriptional regulator TM1602, C-terminal domain"/>
    <property type="match status" value="1"/>
</dbReference>
<dbReference type="RefSeq" id="WP_207300939.1">
    <property type="nucleotide sequence ID" value="NZ_CP071444.1"/>
</dbReference>
<dbReference type="Gene3D" id="3.30.1340.20">
    <property type="entry name" value="3H domain"/>
    <property type="match status" value="1"/>
</dbReference>
<dbReference type="InterPro" id="IPR035922">
    <property type="entry name" value="3H_dom_sf"/>
</dbReference>
<evidence type="ECO:0000256" key="1">
    <source>
        <dbReference type="PIRSR" id="PIRSR037847-1"/>
    </source>
</evidence>
<reference evidence="4" key="1">
    <citation type="submission" date="2021-03" db="EMBL/GenBank/DDBJ databases">
        <title>Alkalibacter marinus sp. nov., isolated from tidal flat sediment.</title>
        <authorList>
            <person name="Namirimu T."/>
            <person name="Yang J.-A."/>
            <person name="Yang S.-H."/>
            <person name="Kim Y.-J."/>
            <person name="Kwon K.K."/>
        </authorList>
    </citation>
    <scope>NUCLEOTIDE SEQUENCE</scope>
    <source>
        <strain evidence="4">ES005</strain>
    </source>
</reference>
<keyword evidence="5" id="KW-1185">Reference proteome</keyword>
<dbReference type="InterPro" id="IPR036388">
    <property type="entry name" value="WH-like_DNA-bd_sf"/>
</dbReference>
<keyword evidence="1" id="KW-0479">Metal-binding</keyword>
<dbReference type="InterPro" id="IPR013196">
    <property type="entry name" value="HTH_11"/>
</dbReference>
<sequence>MNSQERRKKLMENLKRVNAAVSGNELAALFGVSRQVIVQDIALLRAEGNDIVATARGYLYPHRSTDAIVKTIAVKHKSESMGEELYTIVEFGAKILDITVEHPIYGEIKGNLMLSTRQEVDDFVRDFQASGASPLSVVTNGVHLHSIEVPSMKIFELIQTALREKDFLLEN</sequence>
<dbReference type="Pfam" id="PF08279">
    <property type="entry name" value="HTH_11"/>
    <property type="match status" value="1"/>
</dbReference>
<dbReference type="InterPro" id="IPR036390">
    <property type="entry name" value="WH_DNA-bd_sf"/>
</dbReference>
<feature type="domain" description="3H" evidence="2">
    <location>
        <begin position="72"/>
        <end position="168"/>
    </location>
</feature>
<dbReference type="PANTHER" id="PTHR40068">
    <property type="entry name" value="TRANSCRIPTION REPRESSOR NIAR-RELATED"/>
    <property type="match status" value="1"/>
</dbReference>
<evidence type="ECO:0000313" key="4">
    <source>
        <dbReference type="EMBL" id="QSX09608.1"/>
    </source>
</evidence>
<dbReference type="Proteomes" id="UP000663499">
    <property type="component" value="Chromosome"/>
</dbReference>
<dbReference type="GO" id="GO:0046872">
    <property type="term" value="F:metal ion binding"/>
    <property type="evidence" value="ECO:0007669"/>
    <property type="project" value="UniProtKB-KW"/>
</dbReference>
<dbReference type="AlphaFoldDB" id="A0A975AIY9"/>
<dbReference type="KEGG" id="alka:J0B03_06005"/>
<dbReference type="Pfam" id="PF02829">
    <property type="entry name" value="3H"/>
    <property type="match status" value="1"/>
</dbReference>
<dbReference type="PIRSF" id="PIRSF037847">
    <property type="entry name" value="NiaR"/>
    <property type="match status" value="1"/>
</dbReference>
<feature type="binding site" evidence="1">
    <location>
        <position position="84"/>
    </location>
    <ligand>
        <name>Ni(2+)</name>
        <dbReference type="ChEBI" id="CHEBI:49786"/>
    </ligand>
</feature>
<accession>A0A975AIY9</accession>
<dbReference type="Gene3D" id="1.10.10.10">
    <property type="entry name" value="Winged helix-like DNA-binding domain superfamily/Winged helix DNA-binding domain"/>
    <property type="match status" value="1"/>
</dbReference>
<evidence type="ECO:0000259" key="3">
    <source>
        <dbReference type="Pfam" id="PF08279"/>
    </source>
</evidence>
<protein>
    <submittedName>
        <fullName evidence="4">Transcription repressor NadR</fullName>
    </submittedName>
</protein>
<keyword evidence="1" id="KW-0533">Nickel</keyword>
<gene>
    <name evidence="4" type="ORF">J0B03_06005</name>
</gene>
<name>A0A975AIY9_9FIRM</name>
<dbReference type="InterPro" id="IPR004173">
    <property type="entry name" value="3H_domain"/>
</dbReference>
<dbReference type="SUPFAM" id="SSF46785">
    <property type="entry name" value="Winged helix' DNA-binding domain"/>
    <property type="match status" value="1"/>
</dbReference>
<dbReference type="PANTHER" id="PTHR40068:SF1">
    <property type="entry name" value="TRANSCRIPTION REPRESSOR NIAR-RELATED"/>
    <property type="match status" value="1"/>
</dbReference>
<dbReference type="InterPro" id="IPR026043">
    <property type="entry name" value="NadR"/>
</dbReference>
<feature type="domain" description="Helix-turn-helix type 11" evidence="3">
    <location>
        <begin position="6"/>
        <end position="58"/>
    </location>
</feature>
<evidence type="ECO:0000259" key="2">
    <source>
        <dbReference type="Pfam" id="PF02829"/>
    </source>
</evidence>
<feature type="binding site" evidence="1">
    <location>
        <position position="145"/>
    </location>
    <ligand>
        <name>Ni(2+)</name>
        <dbReference type="ChEBI" id="CHEBI:49786"/>
    </ligand>
</feature>
<organism evidence="4 5">
    <name type="scientific">Alkalibacter rhizosphaerae</name>
    <dbReference type="NCBI Taxonomy" id="2815577"/>
    <lineage>
        <taxon>Bacteria</taxon>
        <taxon>Bacillati</taxon>
        <taxon>Bacillota</taxon>
        <taxon>Clostridia</taxon>
        <taxon>Eubacteriales</taxon>
        <taxon>Eubacteriaceae</taxon>
        <taxon>Alkalibacter</taxon>
    </lineage>
</organism>
<feature type="binding site" evidence="1">
    <location>
        <position position="143"/>
    </location>
    <ligand>
        <name>Ni(2+)</name>
        <dbReference type="ChEBI" id="CHEBI:49786"/>
    </ligand>
</feature>